<evidence type="ECO:0000313" key="1">
    <source>
        <dbReference type="EMBL" id="RGW31823.1"/>
    </source>
</evidence>
<dbReference type="EMBL" id="QSAF01000027">
    <property type="protein sequence ID" value="RGW31823.1"/>
    <property type="molecule type" value="Genomic_DNA"/>
</dbReference>
<organism evidence="1 2">
    <name type="scientific">Bacteroides stercoris</name>
    <dbReference type="NCBI Taxonomy" id="46506"/>
    <lineage>
        <taxon>Bacteria</taxon>
        <taxon>Pseudomonadati</taxon>
        <taxon>Bacteroidota</taxon>
        <taxon>Bacteroidia</taxon>
        <taxon>Bacteroidales</taxon>
        <taxon>Bacteroidaceae</taxon>
        <taxon>Bacteroides</taxon>
    </lineage>
</organism>
<name>A0A413B2R9_BACSE</name>
<evidence type="ECO:0000313" key="2">
    <source>
        <dbReference type="Proteomes" id="UP000285150"/>
    </source>
</evidence>
<accession>A0A413B2R9</accession>
<dbReference type="AlphaFoldDB" id="A0A413B2R9"/>
<reference evidence="1 2" key="1">
    <citation type="submission" date="2018-08" db="EMBL/GenBank/DDBJ databases">
        <title>A genome reference for cultivated species of the human gut microbiota.</title>
        <authorList>
            <person name="Zou Y."/>
            <person name="Xue W."/>
            <person name="Luo G."/>
        </authorList>
    </citation>
    <scope>NUCLEOTIDE SEQUENCE [LARGE SCALE GENOMIC DNA]</scope>
    <source>
        <strain evidence="1 2">AF12-7</strain>
    </source>
</reference>
<gene>
    <name evidence="1" type="ORF">DWV77_15755</name>
</gene>
<dbReference type="Proteomes" id="UP000285150">
    <property type="component" value="Unassembled WGS sequence"/>
</dbReference>
<comment type="caution">
    <text evidence="1">The sequence shown here is derived from an EMBL/GenBank/DDBJ whole genome shotgun (WGS) entry which is preliminary data.</text>
</comment>
<dbReference type="RefSeq" id="WP_117859210.1">
    <property type="nucleotide sequence ID" value="NZ_JAQCSR010000021.1"/>
</dbReference>
<proteinExistence type="predicted"/>
<protein>
    <submittedName>
        <fullName evidence="1">DUF1320 domain-containing protein</fullName>
    </submittedName>
</protein>
<sequence>MFITEKDYIQVGPEALKIMQQNSEENRRVAENRALSRIASALRGRYDVDTAFAMEGEKRDAEMVGCAVDIALYHMACSLPQRMGGEVREKRYNAALDYLKEIQAGRVTPSIPTLTGEDGEEDCHNPVRYGSAKRNEYIW</sequence>